<protein>
    <submittedName>
        <fullName evidence="1">Uncharacterized protein</fullName>
    </submittedName>
</protein>
<organism evidence="1 2">
    <name type="scientific">Rhynchophorus ferrugineus</name>
    <name type="common">Red palm weevil</name>
    <name type="synonym">Curculio ferrugineus</name>
    <dbReference type="NCBI Taxonomy" id="354439"/>
    <lineage>
        <taxon>Eukaryota</taxon>
        <taxon>Metazoa</taxon>
        <taxon>Ecdysozoa</taxon>
        <taxon>Arthropoda</taxon>
        <taxon>Hexapoda</taxon>
        <taxon>Insecta</taxon>
        <taxon>Pterygota</taxon>
        <taxon>Neoptera</taxon>
        <taxon>Endopterygota</taxon>
        <taxon>Coleoptera</taxon>
        <taxon>Polyphaga</taxon>
        <taxon>Cucujiformia</taxon>
        <taxon>Curculionidae</taxon>
        <taxon>Dryophthorinae</taxon>
        <taxon>Rhynchophorus</taxon>
    </lineage>
</organism>
<accession>A0A834I146</accession>
<reference evidence="1" key="1">
    <citation type="submission" date="2020-08" db="EMBL/GenBank/DDBJ databases">
        <title>Genome sequencing and assembly of the red palm weevil Rhynchophorus ferrugineus.</title>
        <authorList>
            <person name="Dias G.B."/>
            <person name="Bergman C.M."/>
            <person name="Manee M."/>
        </authorList>
    </citation>
    <scope>NUCLEOTIDE SEQUENCE</scope>
    <source>
        <strain evidence="1">AA-2017</strain>
        <tissue evidence="1">Whole larva</tissue>
    </source>
</reference>
<dbReference type="Proteomes" id="UP000625711">
    <property type="component" value="Unassembled WGS sequence"/>
</dbReference>
<gene>
    <name evidence="1" type="ORF">GWI33_015219</name>
</gene>
<keyword evidence="2" id="KW-1185">Reference proteome</keyword>
<proteinExistence type="predicted"/>
<sequence length="102" mass="11676">MVLYRNFQTLKNVLFVEKVSITFYRADSLSGWLTEWQFPVSATLFLLRQALKQTAELRGSSPPSLPLARPSVPFSCERIIKVGVRRRAWSSEPVGYCFSCML</sequence>
<evidence type="ECO:0000313" key="1">
    <source>
        <dbReference type="EMBL" id="KAF7271959.1"/>
    </source>
</evidence>
<dbReference type="EMBL" id="JAACXV010013876">
    <property type="protein sequence ID" value="KAF7271959.1"/>
    <property type="molecule type" value="Genomic_DNA"/>
</dbReference>
<dbReference type="AlphaFoldDB" id="A0A834I146"/>
<evidence type="ECO:0000313" key="2">
    <source>
        <dbReference type="Proteomes" id="UP000625711"/>
    </source>
</evidence>
<name>A0A834I146_RHYFE</name>
<comment type="caution">
    <text evidence="1">The sequence shown here is derived from an EMBL/GenBank/DDBJ whole genome shotgun (WGS) entry which is preliminary data.</text>
</comment>